<proteinExistence type="predicted"/>
<organism evidence="2">
    <name type="scientific">Trypanosoma congolense (strain IL3000)</name>
    <dbReference type="NCBI Taxonomy" id="1068625"/>
    <lineage>
        <taxon>Eukaryota</taxon>
        <taxon>Discoba</taxon>
        <taxon>Euglenozoa</taxon>
        <taxon>Kinetoplastea</taxon>
        <taxon>Metakinetoplastina</taxon>
        <taxon>Trypanosomatida</taxon>
        <taxon>Trypanosomatidae</taxon>
        <taxon>Trypanosoma</taxon>
        <taxon>Nannomonas</taxon>
    </lineage>
</organism>
<gene>
    <name evidence="2" type="ORF">TCIL3000_10_10</name>
</gene>
<evidence type="ECO:0000313" key="2">
    <source>
        <dbReference type="EMBL" id="CCC93242.1"/>
    </source>
</evidence>
<evidence type="ECO:0000256" key="1">
    <source>
        <dbReference type="SAM" id="SignalP"/>
    </source>
</evidence>
<keyword evidence="1" id="KW-0732">Signal</keyword>
<dbReference type="EMBL" id="HE575323">
    <property type="protein sequence ID" value="CCC93242.1"/>
    <property type="molecule type" value="Genomic_DNA"/>
</dbReference>
<dbReference type="AlphaFoldDB" id="G0UV28"/>
<protein>
    <submittedName>
        <fullName evidence="2">Uncharacterized protein TCIL3000_10_10</fullName>
    </submittedName>
</protein>
<feature type="signal peptide" evidence="1">
    <location>
        <begin position="1"/>
        <end position="16"/>
    </location>
</feature>
<dbReference type="VEuPathDB" id="TriTrypDB:TcIL3000_10_10"/>
<accession>G0UV28</accession>
<sequence>MTALLGLAMWVSSNFQVLIERSGQVVRVQPVDILPLNQERMIVLGLLVVREVVCEVCRALCSLPLDVEAVLEVVDCQENVDVLYALRIPKTLRNLPGNHAKRTLQYQVRFFKHFNLLRHILSLRKSNKNTDALSLLHASDVFSLGVQTSYVQHFHNISYIVYLACPY</sequence>
<name>G0UV28_TRYCI</name>
<reference evidence="2" key="1">
    <citation type="journal article" date="2012" name="Proc. Natl. Acad. Sci. U.S.A.">
        <title>Antigenic diversity is generated by distinct evolutionary mechanisms in African trypanosome species.</title>
        <authorList>
            <person name="Jackson A.P."/>
            <person name="Berry A."/>
            <person name="Aslett M."/>
            <person name="Allison H.C."/>
            <person name="Burton P."/>
            <person name="Vavrova-Anderson J."/>
            <person name="Brown R."/>
            <person name="Browne H."/>
            <person name="Corton N."/>
            <person name="Hauser H."/>
            <person name="Gamble J."/>
            <person name="Gilderthorp R."/>
            <person name="Marcello L."/>
            <person name="McQuillan J."/>
            <person name="Otto T.D."/>
            <person name="Quail M.A."/>
            <person name="Sanders M.J."/>
            <person name="van Tonder A."/>
            <person name="Ginger M.L."/>
            <person name="Field M.C."/>
            <person name="Barry J.D."/>
            <person name="Hertz-Fowler C."/>
            <person name="Berriman M."/>
        </authorList>
    </citation>
    <scope>NUCLEOTIDE SEQUENCE</scope>
    <source>
        <strain evidence="2">IL3000</strain>
    </source>
</reference>
<feature type="chain" id="PRO_5003410439" evidence="1">
    <location>
        <begin position="17"/>
        <end position="167"/>
    </location>
</feature>